<gene>
    <name evidence="2" type="ORF">ACFFP0_09205</name>
</gene>
<comment type="caution">
    <text evidence="2">The sequence shown here is derived from an EMBL/GenBank/DDBJ whole genome shotgun (WGS) entry which is preliminary data.</text>
</comment>
<dbReference type="EMBL" id="JBHMAA010000011">
    <property type="protein sequence ID" value="MFB9949022.1"/>
    <property type="molecule type" value="Genomic_DNA"/>
</dbReference>
<keyword evidence="1" id="KW-0812">Transmembrane</keyword>
<keyword evidence="3" id="KW-1185">Reference proteome</keyword>
<accession>A0ABV6AEG4</accession>
<evidence type="ECO:0000256" key="1">
    <source>
        <dbReference type="SAM" id="Phobius"/>
    </source>
</evidence>
<keyword evidence="1" id="KW-1133">Transmembrane helix</keyword>
<keyword evidence="1" id="KW-0472">Membrane</keyword>
<evidence type="ECO:0000313" key="3">
    <source>
        <dbReference type="Proteomes" id="UP001589692"/>
    </source>
</evidence>
<protein>
    <submittedName>
        <fullName evidence="2">DUF2809 domain-containing protein</fullName>
    </submittedName>
</protein>
<feature type="transmembrane region" description="Helical" evidence="1">
    <location>
        <begin position="30"/>
        <end position="47"/>
    </location>
</feature>
<dbReference type="InterPro" id="IPR021257">
    <property type="entry name" value="DUF2809"/>
</dbReference>
<name>A0ABV6AEG4_9HYPH</name>
<dbReference type="Proteomes" id="UP001589692">
    <property type="component" value="Unassembled WGS sequence"/>
</dbReference>
<evidence type="ECO:0000313" key="2">
    <source>
        <dbReference type="EMBL" id="MFB9949022.1"/>
    </source>
</evidence>
<reference evidence="2 3" key="1">
    <citation type="submission" date="2024-09" db="EMBL/GenBank/DDBJ databases">
        <authorList>
            <person name="Sun Q."/>
            <person name="Mori K."/>
        </authorList>
    </citation>
    <scope>NUCLEOTIDE SEQUENCE [LARGE SCALE GENOMIC DNA]</scope>
    <source>
        <strain evidence="2 3">TBRC 4938</strain>
    </source>
</reference>
<proteinExistence type="predicted"/>
<dbReference type="RefSeq" id="WP_377259380.1">
    <property type="nucleotide sequence ID" value="NZ_JBHMAA010000011.1"/>
</dbReference>
<organism evidence="2 3">
    <name type="scientific">Rhizobium puerariae</name>
    <dbReference type="NCBI Taxonomy" id="1585791"/>
    <lineage>
        <taxon>Bacteria</taxon>
        <taxon>Pseudomonadati</taxon>
        <taxon>Pseudomonadota</taxon>
        <taxon>Alphaproteobacteria</taxon>
        <taxon>Hyphomicrobiales</taxon>
        <taxon>Rhizobiaceae</taxon>
        <taxon>Rhizobium/Agrobacterium group</taxon>
        <taxon>Rhizobium</taxon>
    </lineage>
</organism>
<feature type="transmembrane region" description="Helical" evidence="1">
    <location>
        <begin position="97"/>
        <end position="116"/>
    </location>
</feature>
<dbReference type="Pfam" id="PF10990">
    <property type="entry name" value="DUF2809"/>
    <property type="match status" value="1"/>
</dbReference>
<feature type="transmembrane region" description="Helical" evidence="1">
    <location>
        <begin position="54"/>
        <end position="77"/>
    </location>
</feature>
<sequence length="122" mass="13522">MAFVYAVIFFVILLLLAVLGDRLGWIRSFVGDVLAVVWVYFLLKTLVRAKPALLAGIAFGTGVAVELMQYLMVSFSFQIPNRILRIVLGATPDWWDVLAYALGAMLVLGFEHFLSVGDRARG</sequence>